<dbReference type="InterPro" id="IPR028081">
    <property type="entry name" value="Leu-bd"/>
</dbReference>
<dbReference type="Pfam" id="PF13458">
    <property type="entry name" value="Peripla_BP_6"/>
    <property type="match status" value="1"/>
</dbReference>
<keyword evidence="4" id="KW-1133">Transmembrane helix</keyword>
<evidence type="ECO:0000256" key="1">
    <source>
        <dbReference type="ARBA" id="ARBA00022448"/>
    </source>
</evidence>
<keyword evidence="4" id="KW-0812">Transmembrane</keyword>
<proteinExistence type="predicted"/>
<protein>
    <recommendedName>
        <fullName evidence="5">Leucine-binding protein domain-containing protein</fullName>
    </recommendedName>
</protein>
<feature type="non-terminal residue" evidence="6">
    <location>
        <position position="209"/>
    </location>
</feature>
<dbReference type="Gene3D" id="3.40.50.2300">
    <property type="match status" value="1"/>
</dbReference>
<feature type="transmembrane region" description="Helical" evidence="4">
    <location>
        <begin position="20"/>
        <end position="39"/>
    </location>
</feature>
<evidence type="ECO:0000256" key="4">
    <source>
        <dbReference type="SAM" id="Phobius"/>
    </source>
</evidence>
<dbReference type="SUPFAM" id="SSF53822">
    <property type="entry name" value="Periplasmic binding protein-like I"/>
    <property type="match status" value="1"/>
</dbReference>
<evidence type="ECO:0000313" key="6">
    <source>
        <dbReference type="EMBL" id="SVD60826.1"/>
    </source>
</evidence>
<evidence type="ECO:0000259" key="5">
    <source>
        <dbReference type="Pfam" id="PF13458"/>
    </source>
</evidence>
<organism evidence="6">
    <name type="scientific">marine metagenome</name>
    <dbReference type="NCBI Taxonomy" id="408172"/>
    <lineage>
        <taxon>unclassified sequences</taxon>
        <taxon>metagenomes</taxon>
        <taxon>ecological metagenomes</taxon>
    </lineage>
</organism>
<feature type="domain" description="Leucine-binding protein" evidence="5">
    <location>
        <begin position="55"/>
        <end position="207"/>
    </location>
</feature>
<evidence type="ECO:0000256" key="2">
    <source>
        <dbReference type="ARBA" id="ARBA00022729"/>
    </source>
</evidence>
<dbReference type="PANTHER" id="PTHR47235">
    <property type="entry name" value="BLR6548 PROTEIN"/>
    <property type="match status" value="1"/>
</dbReference>
<dbReference type="GO" id="GO:0006865">
    <property type="term" value="P:amino acid transport"/>
    <property type="evidence" value="ECO:0007669"/>
    <property type="project" value="UniProtKB-KW"/>
</dbReference>
<dbReference type="InterPro" id="IPR028082">
    <property type="entry name" value="Peripla_BP_I"/>
</dbReference>
<dbReference type="AlphaFoldDB" id="A0A382WPI0"/>
<gene>
    <name evidence="6" type="ORF">METZ01_LOCUS413680</name>
</gene>
<keyword evidence="1" id="KW-0813">Transport</keyword>
<sequence length="209" mass="22803">MITESIRNGIVGDKRNWRDVMTNMHSIAVIIGFIAGMGITSSVAGDSQGISDNEVVIGTHQDLSGPITFWGVPVRNGMIMATEEINAGGGIHGRNLKLVVEDSGYDPKKAVLATQKLLTRDKIFIMAGAMGTPTVLASMPMVLKKGLPHIFPLTAAEQMYKPFHKLKFSMAAPYHAGMRTGIQWLVENNNRSVVCSMHQDDEFGLNVHR</sequence>
<reference evidence="6" key="1">
    <citation type="submission" date="2018-05" db="EMBL/GenBank/DDBJ databases">
        <authorList>
            <person name="Lanie J.A."/>
            <person name="Ng W.-L."/>
            <person name="Kazmierczak K.M."/>
            <person name="Andrzejewski T.M."/>
            <person name="Davidsen T.M."/>
            <person name="Wayne K.J."/>
            <person name="Tettelin H."/>
            <person name="Glass J.I."/>
            <person name="Rusch D."/>
            <person name="Podicherti R."/>
            <person name="Tsui H.-C.T."/>
            <person name="Winkler M.E."/>
        </authorList>
    </citation>
    <scope>NUCLEOTIDE SEQUENCE</scope>
</reference>
<dbReference type="PANTHER" id="PTHR47235:SF1">
    <property type="entry name" value="BLR6548 PROTEIN"/>
    <property type="match status" value="1"/>
</dbReference>
<dbReference type="InterPro" id="IPR000709">
    <property type="entry name" value="Leu_Ile_Val-bd"/>
</dbReference>
<keyword evidence="2" id="KW-0732">Signal</keyword>
<dbReference type="PRINTS" id="PR00337">
    <property type="entry name" value="LEUILEVALBP"/>
</dbReference>
<dbReference type="EMBL" id="UINC01161558">
    <property type="protein sequence ID" value="SVD60826.1"/>
    <property type="molecule type" value="Genomic_DNA"/>
</dbReference>
<accession>A0A382WPI0</accession>
<keyword evidence="3" id="KW-0029">Amino-acid transport</keyword>
<keyword evidence="4" id="KW-0472">Membrane</keyword>
<evidence type="ECO:0000256" key="3">
    <source>
        <dbReference type="ARBA" id="ARBA00022970"/>
    </source>
</evidence>
<name>A0A382WPI0_9ZZZZ</name>